<dbReference type="Pfam" id="PF00107">
    <property type="entry name" value="ADH_zinc_N"/>
    <property type="match status" value="1"/>
</dbReference>
<comment type="caution">
    <text evidence="2">The sequence shown here is derived from an EMBL/GenBank/DDBJ whole genome shotgun (WGS) entry which is preliminary data.</text>
</comment>
<proteinExistence type="predicted"/>
<organism evidence="2 3">
    <name type="scientific">Thalassobius vesicularis</name>
    <dbReference type="NCBI Taxonomy" id="1294297"/>
    <lineage>
        <taxon>Bacteria</taxon>
        <taxon>Pseudomonadati</taxon>
        <taxon>Pseudomonadota</taxon>
        <taxon>Alphaproteobacteria</taxon>
        <taxon>Rhodobacterales</taxon>
        <taxon>Roseobacteraceae</taxon>
        <taxon>Thalassovita</taxon>
    </lineage>
</organism>
<evidence type="ECO:0000313" key="3">
    <source>
        <dbReference type="Proteomes" id="UP000306113"/>
    </source>
</evidence>
<name>A0A4S3M630_9RHOB</name>
<dbReference type="PRINTS" id="PR00081">
    <property type="entry name" value="GDHRDH"/>
</dbReference>
<protein>
    <submittedName>
        <fullName evidence="2">Zinc-binding alcohol dehydrogenase</fullName>
    </submittedName>
</protein>
<dbReference type="Gene3D" id="3.40.50.720">
    <property type="entry name" value="NAD(P)-binding Rossmann-like Domain"/>
    <property type="match status" value="1"/>
</dbReference>
<dbReference type="GO" id="GO:0016491">
    <property type="term" value="F:oxidoreductase activity"/>
    <property type="evidence" value="ECO:0007669"/>
    <property type="project" value="InterPro"/>
</dbReference>
<reference evidence="2 3" key="1">
    <citation type="submission" date="2019-04" db="EMBL/GenBank/DDBJ databases">
        <title>Draft genome sequence of Youngimonas vesicularis.</title>
        <authorList>
            <person name="Hameed A."/>
        </authorList>
    </citation>
    <scope>NUCLEOTIDE SEQUENCE [LARGE SCALE GENOMIC DNA]</scope>
    <source>
        <strain evidence="2 3">CC-AMW-E</strain>
    </source>
</reference>
<dbReference type="PANTHER" id="PTHR45033:SF3">
    <property type="entry name" value="DEHYDROGENASE, PUTATIVE (AFU_ORTHOLOGUE AFUA_2G13270)-RELATED"/>
    <property type="match status" value="1"/>
</dbReference>
<dbReference type="InterPro" id="IPR036291">
    <property type="entry name" value="NAD(P)-bd_dom_sf"/>
</dbReference>
<evidence type="ECO:0000313" key="2">
    <source>
        <dbReference type="EMBL" id="THD71786.1"/>
    </source>
</evidence>
<dbReference type="SMART" id="SM00829">
    <property type="entry name" value="PKS_ER"/>
    <property type="match status" value="1"/>
</dbReference>
<dbReference type="InterPro" id="IPR013149">
    <property type="entry name" value="ADH-like_C"/>
</dbReference>
<dbReference type="SUPFAM" id="SSF50129">
    <property type="entry name" value="GroES-like"/>
    <property type="match status" value="1"/>
</dbReference>
<dbReference type="InterPro" id="IPR052711">
    <property type="entry name" value="Zinc_ADH-like"/>
</dbReference>
<feature type="domain" description="Enoyl reductase (ER)" evidence="1">
    <location>
        <begin position="10"/>
        <end position="337"/>
    </location>
</feature>
<dbReference type="InterPro" id="IPR002347">
    <property type="entry name" value="SDR_fam"/>
</dbReference>
<dbReference type="InterPro" id="IPR020843">
    <property type="entry name" value="ER"/>
</dbReference>
<dbReference type="Gene3D" id="3.90.180.10">
    <property type="entry name" value="Medium-chain alcohol dehydrogenases, catalytic domain"/>
    <property type="match status" value="1"/>
</dbReference>
<dbReference type="PANTHER" id="PTHR45033">
    <property type="match status" value="1"/>
</dbReference>
<accession>A0A4S3M630</accession>
<dbReference type="AlphaFoldDB" id="A0A4S3M630"/>
<dbReference type="InterPro" id="IPR011032">
    <property type="entry name" value="GroES-like_sf"/>
</dbReference>
<dbReference type="EMBL" id="SSMD01000010">
    <property type="protein sequence ID" value="THD71786.1"/>
    <property type="molecule type" value="Genomic_DNA"/>
</dbReference>
<evidence type="ECO:0000259" key="1">
    <source>
        <dbReference type="SMART" id="SM00829"/>
    </source>
</evidence>
<keyword evidence="3" id="KW-1185">Reference proteome</keyword>
<dbReference type="InterPro" id="IPR013154">
    <property type="entry name" value="ADH-like_N"/>
</dbReference>
<dbReference type="SUPFAM" id="SSF51735">
    <property type="entry name" value="NAD(P)-binding Rossmann-fold domains"/>
    <property type="match status" value="1"/>
</dbReference>
<sequence length="340" mass="35569">MRALLLTARGSQGAALSDVPRPVPAQGQVLVRMLAASVNRVDLYMRDNGAGITHSLPQIMGIDGVGEVAEAPEGSRFTPGDRVILYPYEFCGKCRYCLEGDQPLCTSAKIFGEHRDGTIADYIAVPETALLPISDSVDVEAAATIGVAYLTAWRMVFGKVPLAPGATVLVQGAGGGVSYAAAQLARVAGARVILTTTGAAKLVHFRDQGFEVIDYADGPSSKSVLALTGGEGVDLVVDNVGAATWDQSLRSLRRGGAIVTCGATTGSAPSADLQRMFIRQLSVHGSTMGSVGEFRQLIATFESGAIRPPIDSVYPLERAAEALDRLSAPDRLGKVVIQIA</sequence>
<dbReference type="Proteomes" id="UP000306113">
    <property type="component" value="Unassembled WGS sequence"/>
</dbReference>
<gene>
    <name evidence="2" type="ORF">E7681_16865</name>
</gene>
<dbReference type="RefSeq" id="WP_136340432.1">
    <property type="nucleotide sequence ID" value="NZ_SSMD01000010.1"/>
</dbReference>
<dbReference type="OrthoDB" id="9805883at2"/>
<dbReference type="Pfam" id="PF08240">
    <property type="entry name" value="ADH_N"/>
    <property type="match status" value="1"/>
</dbReference>